<reference evidence="1" key="1">
    <citation type="journal article" date="2017" name="Proc. Natl. Acad. Sci. U.S.A.">
        <title>Comparative genomics uncovers the prolific and distinctive metabolic potential of the cyanobacterial genus Moorea.</title>
        <authorList>
            <person name="Leao T."/>
            <person name="Castelao G."/>
            <person name="Korobeynikov A."/>
            <person name="Monroe E.A."/>
            <person name="Podell S."/>
            <person name="Glukhov E."/>
            <person name="Allen E.E."/>
            <person name="Gerwick W.H."/>
            <person name="Gerwick L."/>
        </authorList>
    </citation>
    <scope>NUCLEOTIDE SEQUENCE</scope>
    <source>
        <strain evidence="1">JHB</strain>
    </source>
</reference>
<organism evidence="1">
    <name type="scientific">Moorena producens (strain JHB)</name>
    <dbReference type="NCBI Taxonomy" id="1454205"/>
    <lineage>
        <taxon>Bacteria</taxon>
        <taxon>Bacillati</taxon>
        <taxon>Cyanobacteriota</taxon>
        <taxon>Cyanophyceae</taxon>
        <taxon>Coleofasciculales</taxon>
        <taxon>Coleofasciculaceae</taxon>
        <taxon>Moorena</taxon>
    </lineage>
</organism>
<gene>
    <name evidence="1" type="ORF">BJP36_44260</name>
</gene>
<dbReference type="Proteomes" id="UP000176944">
    <property type="component" value="Chromosome"/>
</dbReference>
<dbReference type="AlphaFoldDB" id="A0A9Q9STL0"/>
<dbReference type="EMBL" id="CP017708">
    <property type="protein sequence ID" value="WAN69377.1"/>
    <property type="molecule type" value="Genomic_DNA"/>
</dbReference>
<name>A0A9Q9STL0_MOOP1</name>
<reference evidence="1" key="2">
    <citation type="submission" date="2022-10" db="EMBL/GenBank/DDBJ databases">
        <authorList>
            <person name="Ngo T.-E."/>
        </authorList>
    </citation>
    <scope>NUCLEOTIDE SEQUENCE</scope>
    <source>
        <strain evidence="1">JHB</strain>
    </source>
</reference>
<sequence length="53" mass="5679">MILSCIQPSAVSRQPSAVSPQLKAPIALRARCANSSVRYGHKLFGVAWPQAQS</sequence>
<protein>
    <submittedName>
        <fullName evidence="1">Uncharacterized protein</fullName>
    </submittedName>
</protein>
<accession>A0A9Q9STL0</accession>
<proteinExistence type="predicted"/>
<evidence type="ECO:0000313" key="1">
    <source>
        <dbReference type="EMBL" id="WAN69377.1"/>
    </source>
</evidence>